<keyword evidence="2" id="KW-1185">Reference proteome</keyword>
<sequence>MKIINEIHYYTLNSMSYIWQGIKETFNYSGEIHKQYPSLKNLILYQESLHVIVAIDDNMNIQINGMKGHYQNITPSDIGMGNTWNGVSIEPRTTSFYIGYK</sequence>
<gene>
    <name evidence="1" type="ORF">Ana3638_15465</name>
</gene>
<dbReference type="Proteomes" id="UP000464314">
    <property type="component" value="Chromosome"/>
</dbReference>
<name>A0A6P1TQ41_9FIRM</name>
<evidence type="ECO:0000313" key="1">
    <source>
        <dbReference type="EMBL" id="QHQ62011.1"/>
    </source>
</evidence>
<organism evidence="1 2">
    <name type="scientific">Anaerocolumna sedimenticola</name>
    <dbReference type="NCBI Taxonomy" id="2696063"/>
    <lineage>
        <taxon>Bacteria</taxon>
        <taxon>Bacillati</taxon>
        <taxon>Bacillota</taxon>
        <taxon>Clostridia</taxon>
        <taxon>Lachnospirales</taxon>
        <taxon>Lachnospiraceae</taxon>
        <taxon>Anaerocolumna</taxon>
    </lineage>
</organism>
<evidence type="ECO:0000313" key="2">
    <source>
        <dbReference type="Proteomes" id="UP000464314"/>
    </source>
</evidence>
<accession>A0A6P1TQ41</accession>
<reference evidence="1 2" key="1">
    <citation type="submission" date="2020-01" db="EMBL/GenBank/DDBJ databases">
        <title>Genome analysis of Anaerocolumna sp. CBA3638.</title>
        <authorList>
            <person name="Kim J."/>
            <person name="Roh S.W."/>
        </authorList>
    </citation>
    <scope>NUCLEOTIDE SEQUENCE [LARGE SCALE GENOMIC DNA]</scope>
    <source>
        <strain evidence="1 2">CBA3638</strain>
    </source>
</reference>
<dbReference type="KEGG" id="anr:Ana3638_15465"/>
<dbReference type="EMBL" id="CP048000">
    <property type="protein sequence ID" value="QHQ62011.1"/>
    <property type="molecule type" value="Genomic_DNA"/>
</dbReference>
<protein>
    <submittedName>
        <fullName evidence="1">Uncharacterized protein</fullName>
    </submittedName>
</protein>
<dbReference type="RefSeq" id="WP_161838836.1">
    <property type="nucleotide sequence ID" value="NZ_CP048000.1"/>
</dbReference>
<proteinExistence type="predicted"/>
<dbReference type="AlphaFoldDB" id="A0A6P1TQ41"/>